<sequence>MAESAEKAAHEQQVYKTLMANPHPHVLWGILLIPEGIFMERMAGTLHDRIKAPLRSRPPPPDELERRRFRCHAPKPGREYRIAGSDTEQFALASCIYNIRFGEEPLAWIDPPEDCWHEKFESVAAVDEKLRKLLGADGLPVAVEDPGRGEMLLADCYRFLEKEGLEKEKI</sequence>
<name>A0A9W8TDC5_9HYPO</name>
<evidence type="ECO:0000313" key="1">
    <source>
        <dbReference type="EMBL" id="KAJ4309038.1"/>
    </source>
</evidence>
<keyword evidence="2" id="KW-1185">Reference proteome</keyword>
<reference evidence="1" key="1">
    <citation type="submission" date="2022-10" db="EMBL/GenBank/DDBJ databases">
        <title>Tapping the CABI collections for fungal endophytes: first genome assemblies for Collariella, Neodidymelliopsis, Ascochyta clinopodiicola, Didymella pomorum, Didymosphaeria variabile, Neocosmospora piperis and Neocucurbitaria cava.</title>
        <authorList>
            <person name="Hill R."/>
        </authorList>
    </citation>
    <scope>NUCLEOTIDE SEQUENCE</scope>
    <source>
        <strain evidence="1">IMI 366586</strain>
    </source>
</reference>
<protein>
    <submittedName>
        <fullName evidence="1">Uncharacterized protein</fullName>
    </submittedName>
</protein>
<dbReference type="AlphaFoldDB" id="A0A9W8TDC5"/>
<accession>A0A9W8TDC5</accession>
<dbReference type="Proteomes" id="UP001140502">
    <property type="component" value="Unassembled WGS sequence"/>
</dbReference>
<dbReference type="EMBL" id="JAPEUR010000468">
    <property type="protein sequence ID" value="KAJ4309038.1"/>
    <property type="molecule type" value="Genomic_DNA"/>
</dbReference>
<comment type="caution">
    <text evidence="1">The sequence shown here is derived from an EMBL/GenBank/DDBJ whole genome shotgun (WGS) entry which is preliminary data.</text>
</comment>
<gene>
    <name evidence="1" type="ORF">N0V84_011735</name>
</gene>
<proteinExistence type="predicted"/>
<evidence type="ECO:0000313" key="2">
    <source>
        <dbReference type="Proteomes" id="UP001140502"/>
    </source>
</evidence>
<dbReference type="OrthoDB" id="4062651at2759"/>
<organism evidence="1 2">
    <name type="scientific">Fusarium piperis</name>
    <dbReference type="NCBI Taxonomy" id="1435070"/>
    <lineage>
        <taxon>Eukaryota</taxon>
        <taxon>Fungi</taxon>
        <taxon>Dikarya</taxon>
        <taxon>Ascomycota</taxon>
        <taxon>Pezizomycotina</taxon>
        <taxon>Sordariomycetes</taxon>
        <taxon>Hypocreomycetidae</taxon>
        <taxon>Hypocreales</taxon>
        <taxon>Nectriaceae</taxon>
        <taxon>Fusarium</taxon>
        <taxon>Fusarium solani species complex</taxon>
    </lineage>
</organism>